<evidence type="ECO:0000256" key="1">
    <source>
        <dbReference type="SAM" id="SignalP"/>
    </source>
</evidence>
<dbReference type="Gene3D" id="3.40.50.1820">
    <property type="entry name" value="alpha/beta hydrolase"/>
    <property type="match status" value="2"/>
</dbReference>
<dbReference type="PIRSF" id="PIRSF029171">
    <property type="entry name" value="Esterase_LipA"/>
    <property type="match status" value="1"/>
</dbReference>
<accession>A0ABY5UH70</accession>
<keyword evidence="3" id="KW-1185">Reference proteome</keyword>
<keyword evidence="1" id="KW-0732">Signal</keyword>
<dbReference type="SUPFAM" id="SSF53474">
    <property type="entry name" value="alpha/beta-Hydrolases"/>
    <property type="match status" value="1"/>
</dbReference>
<feature type="signal peptide" evidence="1">
    <location>
        <begin position="1"/>
        <end position="21"/>
    </location>
</feature>
<dbReference type="PANTHER" id="PTHR34853">
    <property type="match status" value="1"/>
</dbReference>
<feature type="chain" id="PRO_5047312308" evidence="1">
    <location>
        <begin position="22"/>
        <end position="403"/>
    </location>
</feature>
<name>A0ABY5UH70_9HYPH</name>
<protein>
    <submittedName>
        <fullName evidence="2">Lipase family protein</fullName>
    </submittedName>
</protein>
<dbReference type="PANTHER" id="PTHR34853:SF1">
    <property type="entry name" value="LIPASE 5"/>
    <property type="match status" value="1"/>
</dbReference>
<dbReference type="RefSeq" id="WP_121981980.1">
    <property type="nucleotide sequence ID" value="NZ_CP099968.1"/>
</dbReference>
<dbReference type="EMBL" id="CP099968">
    <property type="protein sequence ID" value="UWL62047.1"/>
    <property type="molecule type" value="Genomic_DNA"/>
</dbReference>
<proteinExistence type="predicted"/>
<dbReference type="InterPro" id="IPR005152">
    <property type="entry name" value="Lipase_secreted"/>
</dbReference>
<gene>
    <name evidence="2" type="ORF">NIK97_19475</name>
</gene>
<organism evidence="2 3">
    <name type="scientific">Brucella pseudintermedia</name>
    <dbReference type="NCBI Taxonomy" id="370111"/>
    <lineage>
        <taxon>Bacteria</taxon>
        <taxon>Pseudomonadati</taxon>
        <taxon>Pseudomonadota</taxon>
        <taxon>Alphaproteobacteria</taxon>
        <taxon>Hyphomicrobiales</taxon>
        <taxon>Brucellaceae</taxon>
        <taxon>Brucella/Ochrobactrum group</taxon>
        <taxon>Brucella</taxon>
    </lineage>
</organism>
<dbReference type="Pfam" id="PF03583">
    <property type="entry name" value="LIP"/>
    <property type="match status" value="1"/>
</dbReference>
<evidence type="ECO:0000313" key="3">
    <source>
        <dbReference type="Proteomes" id="UP001058739"/>
    </source>
</evidence>
<reference evidence="2" key="1">
    <citation type="submission" date="2022-06" db="EMBL/GenBank/DDBJ databases">
        <title>Complete Genome Sequence of Deoxynivalenol-bioadsorption Ochrobactrum pseudintermedium ASAG-D25.</title>
        <authorList>
            <person name="Wang N."/>
        </authorList>
    </citation>
    <scope>NUCLEOTIDE SEQUENCE</scope>
    <source>
        <strain evidence="2">ASAG-D25</strain>
    </source>
</reference>
<dbReference type="InterPro" id="IPR029058">
    <property type="entry name" value="AB_hydrolase_fold"/>
</dbReference>
<sequence>MKTRYAVLLASAVAFSYSNLAAAQKLEGFDLSLAKVPPFPVTAFYETPENFSSLPVGSIIRQEPLEAPAGASAWRVLYVSERWDGTHVPASGLVIAPKQTDGATPYPVVSWLHGTTGAARGCAPSLAPNPVQEFVQRGEYAIDIGIPFLQDWLARGYAIVAPDYAGLGSDAVHRYLAGVDSARDVHNMLRAARSISEANIGKDVSLVGWSQGGAAALFAGEIAATYAPENKIRSLVALAPASTVLRPDATINAFFKAKVPYTLLVGQSYIDAYNLDKTLFAAEGHKLLEAAQSTCVVGVLGALAQSQDPAVTDNITDHKDWVEALKRNNAGSARIDAPVSIFQGLEDTIVPPSDTQDYAERVKALGMDVSITWVAHAGHRDLFDRKKDEIVEKVVEGFEAASN</sequence>
<dbReference type="Proteomes" id="UP001058739">
    <property type="component" value="Chromosome 02"/>
</dbReference>
<evidence type="ECO:0000313" key="2">
    <source>
        <dbReference type="EMBL" id="UWL62047.1"/>
    </source>
</evidence>